<dbReference type="Pfam" id="PF00210">
    <property type="entry name" value="Ferritin"/>
    <property type="match status" value="1"/>
</dbReference>
<feature type="binding site" evidence="8">
    <location>
        <position position="50"/>
    </location>
    <ligand>
        <name>Fe cation</name>
        <dbReference type="ChEBI" id="CHEBI:24875"/>
        <label>3</label>
    </ligand>
</feature>
<dbReference type="AlphaFoldDB" id="A0A1D9MBA8"/>
<keyword evidence="4 9" id="KW-0349">Heme</keyword>
<evidence type="ECO:0000256" key="2">
    <source>
        <dbReference type="ARBA" id="ARBA00008093"/>
    </source>
</evidence>
<dbReference type="InterPro" id="IPR008331">
    <property type="entry name" value="Ferritin_DPS_dom"/>
</dbReference>
<proteinExistence type="inferred from homology"/>
<dbReference type="EC" id="1.16.3.1" evidence="7"/>
<dbReference type="GO" id="GO:0006879">
    <property type="term" value="P:intracellular iron ion homeostasis"/>
    <property type="evidence" value="ECO:0007669"/>
    <property type="project" value="UniProtKB-KW"/>
</dbReference>
<dbReference type="GO" id="GO:0008199">
    <property type="term" value="F:ferric iron binding"/>
    <property type="evidence" value="ECO:0007669"/>
    <property type="project" value="InterPro"/>
</dbReference>
<name>A0A1D9MBA8_9RHOB</name>
<accession>A0A1D9MBA8</accession>
<evidence type="ECO:0000256" key="3">
    <source>
        <dbReference type="ARBA" id="ARBA00022434"/>
    </source>
</evidence>
<comment type="similarity">
    <text evidence="2 7 9">Belongs to the bacterioferritin family.</text>
</comment>
<feature type="binding site" evidence="8">
    <location>
        <position position="127"/>
    </location>
    <ligand>
        <name>Fe cation</name>
        <dbReference type="ChEBI" id="CHEBI:24875"/>
        <label>2</label>
    </ligand>
</feature>
<keyword evidence="5 7" id="KW-0479">Metal-binding</keyword>
<dbReference type="Proteomes" id="UP000176562">
    <property type="component" value="Chromosome"/>
</dbReference>
<evidence type="ECO:0000256" key="8">
    <source>
        <dbReference type="PIRSR" id="PIRSR002560-1"/>
    </source>
</evidence>
<evidence type="ECO:0000256" key="1">
    <source>
        <dbReference type="ARBA" id="ARBA00001970"/>
    </source>
</evidence>
<dbReference type="PANTHER" id="PTHR30295:SF0">
    <property type="entry name" value="BACTERIOFERRITIN"/>
    <property type="match status" value="1"/>
</dbReference>
<keyword evidence="3 7" id="KW-0409">Iron storage</keyword>
<dbReference type="GO" id="GO:0005829">
    <property type="term" value="C:cytosol"/>
    <property type="evidence" value="ECO:0007669"/>
    <property type="project" value="TreeGrafter"/>
</dbReference>
<dbReference type="KEGG" id="rhp:LPB142_06900"/>
<dbReference type="STRING" id="1850250.LPB142_06900"/>
<sequence>MKGDKKVLDYLNRALRAELTAITQYWLHGRLQEDWGLGRMSAKSLAESEEERGHANRLIGRILLLGGVPDMQTLDPLRVGASARETLECDLKGEEDAIALYTEAREVCEKAGDYVSKNLFEDLLADEQGHADFLETQIDLHDRMGAERYNELNASPIDEAA</sequence>
<dbReference type="PRINTS" id="PR00601">
    <property type="entry name" value="BACFERRITIN"/>
</dbReference>
<gene>
    <name evidence="11" type="ORF">LPB142_06900</name>
</gene>
<evidence type="ECO:0000256" key="9">
    <source>
        <dbReference type="RuleBase" id="RU000623"/>
    </source>
</evidence>
<dbReference type="GO" id="GO:0004322">
    <property type="term" value="F:ferroxidase activity"/>
    <property type="evidence" value="ECO:0007669"/>
    <property type="project" value="UniProtKB-EC"/>
</dbReference>
<feature type="binding site" evidence="8">
    <location>
        <position position="127"/>
    </location>
    <ligand>
        <name>Fe cation</name>
        <dbReference type="ChEBI" id="CHEBI:24875"/>
        <label>1</label>
    </ligand>
</feature>
<evidence type="ECO:0000256" key="7">
    <source>
        <dbReference type="PIRNR" id="PIRNR002560"/>
    </source>
</evidence>
<keyword evidence="12" id="KW-1185">Reference proteome</keyword>
<feature type="binding site" evidence="8">
    <location>
        <position position="18"/>
    </location>
    <ligand>
        <name>Fe cation</name>
        <dbReference type="ChEBI" id="CHEBI:24875"/>
        <label>1</label>
    </ligand>
</feature>
<feature type="binding site" evidence="8">
    <location>
        <position position="51"/>
    </location>
    <ligand>
        <name>Fe cation</name>
        <dbReference type="ChEBI" id="CHEBI:24875"/>
        <label>1</label>
    </ligand>
</feature>
<evidence type="ECO:0000256" key="4">
    <source>
        <dbReference type="ARBA" id="ARBA00022617"/>
    </source>
</evidence>
<dbReference type="GO" id="GO:0006826">
    <property type="term" value="P:iron ion transport"/>
    <property type="evidence" value="ECO:0007669"/>
    <property type="project" value="InterPro"/>
</dbReference>
<dbReference type="CDD" id="cd00907">
    <property type="entry name" value="Bacterioferritin"/>
    <property type="match status" value="1"/>
</dbReference>
<dbReference type="InterPro" id="IPR009040">
    <property type="entry name" value="Ferritin-like_diiron"/>
</dbReference>
<evidence type="ECO:0000313" key="11">
    <source>
        <dbReference type="EMBL" id="AOZ69088.1"/>
    </source>
</evidence>
<dbReference type="PROSITE" id="PS00549">
    <property type="entry name" value="BACTERIOFERRITIN"/>
    <property type="match status" value="1"/>
</dbReference>
<dbReference type="GO" id="GO:0020037">
    <property type="term" value="F:heme binding"/>
    <property type="evidence" value="ECO:0007669"/>
    <property type="project" value="TreeGrafter"/>
</dbReference>
<dbReference type="InterPro" id="IPR002024">
    <property type="entry name" value="Bacterioferritin"/>
</dbReference>
<dbReference type="PIRSF" id="PIRSF002560">
    <property type="entry name" value="Bacterioferritin"/>
    <property type="match status" value="1"/>
</dbReference>
<dbReference type="EMBL" id="CP017781">
    <property type="protein sequence ID" value="AOZ69088.1"/>
    <property type="molecule type" value="Genomic_DNA"/>
</dbReference>
<evidence type="ECO:0000259" key="10">
    <source>
        <dbReference type="PROSITE" id="PS50905"/>
    </source>
</evidence>
<evidence type="ECO:0000256" key="5">
    <source>
        <dbReference type="ARBA" id="ARBA00022723"/>
    </source>
</evidence>
<dbReference type="PANTHER" id="PTHR30295">
    <property type="entry name" value="BACTERIOFERRITIN"/>
    <property type="match status" value="1"/>
</dbReference>
<comment type="function">
    <text evidence="7">Iron-storage protein, whose ferroxidase center binds Fe(2+), oxidizes it using dioxygen to Fe(3+), and participates in the subsequent Fe(3+) oxide mineral core formation within the central cavity of the BFR protein shell.</text>
</comment>
<dbReference type="NCBIfam" id="TIGR00754">
    <property type="entry name" value="bfr"/>
    <property type="match status" value="1"/>
</dbReference>
<evidence type="ECO:0000256" key="6">
    <source>
        <dbReference type="ARBA" id="ARBA00023004"/>
    </source>
</evidence>
<dbReference type="PROSITE" id="PS50905">
    <property type="entry name" value="FERRITIN_LIKE"/>
    <property type="match status" value="1"/>
</dbReference>
<organism evidence="11 12">
    <name type="scientific">Rhodobacter xanthinilyticus</name>
    <dbReference type="NCBI Taxonomy" id="1850250"/>
    <lineage>
        <taxon>Bacteria</taxon>
        <taxon>Pseudomonadati</taxon>
        <taxon>Pseudomonadota</taxon>
        <taxon>Alphaproteobacteria</taxon>
        <taxon>Rhodobacterales</taxon>
        <taxon>Rhodobacter group</taxon>
        <taxon>Rhodobacter</taxon>
    </lineage>
</organism>
<comment type="catalytic activity">
    <reaction evidence="7">
        <text>4 Fe(2+) + O2 + 4 H(+) = 4 Fe(3+) + 2 H2O</text>
        <dbReference type="Rhea" id="RHEA:11148"/>
        <dbReference type="ChEBI" id="CHEBI:15377"/>
        <dbReference type="ChEBI" id="CHEBI:15378"/>
        <dbReference type="ChEBI" id="CHEBI:15379"/>
        <dbReference type="ChEBI" id="CHEBI:29033"/>
        <dbReference type="ChEBI" id="CHEBI:29034"/>
        <dbReference type="EC" id="1.16.3.1"/>
    </reaction>
</comment>
<evidence type="ECO:0000313" key="12">
    <source>
        <dbReference type="Proteomes" id="UP000176562"/>
    </source>
</evidence>
<keyword evidence="6 7" id="KW-0408">Iron</keyword>
<dbReference type="Gene3D" id="1.20.1260.10">
    <property type="match status" value="1"/>
</dbReference>
<feature type="binding site" evidence="8">
    <location>
        <position position="94"/>
    </location>
    <ligand>
        <name>Fe cation</name>
        <dbReference type="ChEBI" id="CHEBI:24875"/>
        <label>2</label>
    </ligand>
</feature>
<feature type="domain" description="Ferritin-like diiron" evidence="10">
    <location>
        <begin position="1"/>
        <end position="145"/>
    </location>
</feature>
<feature type="binding site" evidence="8">
    <location>
        <position position="54"/>
    </location>
    <ligand>
        <name>Fe cation</name>
        <dbReference type="ChEBI" id="CHEBI:24875"/>
        <label>1</label>
    </ligand>
</feature>
<reference evidence="11 12" key="1">
    <citation type="submission" date="2016-10" db="EMBL/GenBank/DDBJ databases">
        <title>Rhodobacter sp. LPB0142, isolated from sea water.</title>
        <authorList>
            <person name="Kim E."/>
            <person name="Yi H."/>
        </authorList>
    </citation>
    <scope>NUCLEOTIDE SEQUENCE [LARGE SCALE GENOMIC DNA]</scope>
    <source>
        <strain evidence="11 12">LPB0142</strain>
    </source>
</reference>
<dbReference type="InterPro" id="IPR012347">
    <property type="entry name" value="Ferritin-like"/>
</dbReference>
<protein>
    <recommendedName>
        <fullName evidence="7 9">Bacterioferritin</fullName>
        <ecNumber evidence="7">1.16.3.1</ecNumber>
    </recommendedName>
</protein>
<feature type="binding site" evidence="8">
    <location>
        <position position="51"/>
    </location>
    <ligand>
        <name>Fe cation</name>
        <dbReference type="ChEBI" id="CHEBI:24875"/>
        <label>2</label>
    </ligand>
</feature>
<feature type="binding site" evidence="8">
    <location>
        <position position="130"/>
    </location>
    <ligand>
        <name>Fe cation</name>
        <dbReference type="ChEBI" id="CHEBI:24875"/>
        <label>2</label>
    </ligand>
</feature>
<comment type="cofactor">
    <cofactor evidence="1">
        <name>heme b</name>
        <dbReference type="ChEBI" id="CHEBI:60344"/>
    </cofactor>
</comment>
<dbReference type="RefSeq" id="WP_068767268.1">
    <property type="nucleotide sequence ID" value="NZ_CP017781.1"/>
</dbReference>
<dbReference type="SUPFAM" id="SSF47240">
    <property type="entry name" value="Ferritin-like"/>
    <property type="match status" value="1"/>
</dbReference>
<dbReference type="InterPro" id="IPR009078">
    <property type="entry name" value="Ferritin-like_SF"/>
</dbReference>